<gene>
    <name evidence="2" type="ORF">COU31_02825</name>
</gene>
<evidence type="ECO:0000256" key="1">
    <source>
        <dbReference type="SAM" id="MobiDB-lite"/>
    </source>
</evidence>
<evidence type="ECO:0000313" key="2">
    <source>
        <dbReference type="EMBL" id="PIT87477.1"/>
    </source>
</evidence>
<dbReference type="Proteomes" id="UP000231183">
    <property type="component" value="Unassembled WGS sequence"/>
</dbReference>
<name>A0A2M6W3W3_9BACT</name>
<dbReference type="AlphaFoldDB" id="A0A2M6W3W3"/>
<accession>A0A2M6W3W3</accession>
<comment type="caution">
    <text evidence="2">The sequence shown here is derived from an EMBL/GenBank/DDBJ whole genome shotgun (WGS) entry which is preliminary data.</text>
</comment>
<organism evidence="2 3">
    <name type="scientific">Candidatus Magasanikbacteria bacterium CG10_big_fil_rev_8_21_14_0_10_40_10</name>
    <dbReference type="NCBI Taxonomy" id="1974648"/>
    <lineage>
        <taxon>Bacteria</taxon>
        <taxon>Candidatus Magasanikiibacteriota</taxon>
    </lineage>
</organism>
<sequence length="90" mass="10204">MAEFKDAQYWATAPREERPGSFEEFKQEVEAKLGLDFDELPEGTPEEMIGSASLLAFEDWRVVGVGKPNEDPETGKETYTEFKRINMAGK</sequence>
<reference evidence="3" key="1">
    <citation type="submission" date="2017-09" db="EMBL/GenBank/DDBJ databases">
        <title>Depth-based differentiation of microbial function through sediment-hosted aquifers and enrichment of novel symbionts in the deep terrestrial subsurface.</title>
        <authorList>
            <person name="Probst A.J."/>
            <person name="Ladd B."/>
            <person name="Jarett J.K."/>
            <person name="Geller-Mcgrath D.E."/>
            <person name="Sieber C.M.K."/>
            <person name="Emerson J.B."/>
            <person name="Anantharaman K."/>
            <person name="Thomas B.C."/>
            <person name="Malmstrom R."/>
            <person name="Stieglmeier M."/>
            <person name="Klingl A."/>
            <person name="Woyke T."/>
            <person name="Ryan C.M."/>
            <person name="Banfield J.F."/>
        </authorList>
    </citation>
    <scope>NUCLEOTIDE SEQUENCE [LARGE SCALE GENOMIC DNA]</scope>
</reference>
<feature type="region of interest" description="Disordered" evidence="1">
    <location>
        <begin position="1"/>
        <end position="21"/>
    </location>
</feature>
<dbReference type="EMBL" id="PFBX01000026">
    <property type="protein sequence ID" value="PIT87477.1"/>
    <property type="molecule type" value="Genomic_DNA"/>
</dbReference>
<proteinExistence type="predicted"/>
<protein>
    <submittedName>
        <fullName evidence="2">Uncharacterized protein</fullName>
    </submittedName>
</protein>
<evidence type="ECO:0000313" key="3">
    <source>
        <dbReference type="Proteomes" id="UP000231183"/>
    </source>
</evidence>